<evidence type="ECO:0000256" key="1">
    <source>
        <dbReference type="SAM" id="MobiDB-lite"/>
    </source>
</evidence>
<evidence type="ECO:0000259" key="2">
    <source>
        <dbReference type="Pfam" id="PF06742"/>
    </source>
</evidence>
<feature type="domain" description="DUF1254" evidence="3">
    <location>
        <begin position="92"/>
        <end position="204"/>
    </location>
</feature>
<evidence type="ECO:0000313" key="4">
    <source>
        <dbReference type="EMBL" id="SIS10049.1"/>
    </source>
</evidence>
<dbReference type="RefSeq" id="WP_076609905.1">
    <property type="nucleotide sequence ID" value="NZ_FTNR01000011.1"/>
</dbReference>
<keyword evidence="5" id="KW-1185">Reference proteome</keyword>
<protein>
    <recommendedName>
        <fullName evidence="6">DUF1214 domain-containing protein</fullName>
    </recommendedName>
</protein>
<dbReference type="Pfam" id="PF06863">
    <property type="entry name" value="DUF1254"/>
    <property type="match status" value="1"/>
</dbReference>
<dbReference type="Gene3D" id="2.60.120.600">
    <property type="entry name" value="Domain of unknown function DUF1214, C-terminal domain"/>
    <property type="match status" value="1"/>
</dbReference>
<dbReference type="PANTHER" id="PTHR36509">
    <property type="entry name" value="BLL3101 PROTEIN"/>
    <property type="match status" value="1"/>
</dbReference>
<proteinExistence type="predicted"/>
<evidence type="ECO:0008006" key="6">
    <source>
        <dbReference type="Google" id="ProtNLM"/>
    </source>
</evidence>
<feature type="region of interest" description="Disordered" evidence="1">
    <location>
        <begin position="36"/>
        <end position="66"/>
    </location>
</feature>
<feature type="domain" description="DUF1214" evidence="2">
    <location>
        <begin position="279"/>
        <end position="366"/>
    </location>
</feature>
<gene>
    <name evidence="4" type="ORF">SAMN05421752_1118</name>
</gene>
<dbReference type="STRING" id="308853.SAMN05421752_1118"/>
<evidence type="ECO:0000313" key="5">
    <source>
        <dbReference type="Proteomes" id="UP000185936"/>
    </source>
</evidence>
<dbReference type="InterPro" id="IPR006311">
    <property type="entry name" value="TAT_signal"/>
</dbReference>
<dbReference type="InterPro" id="IPR037049">
    <property type="entry name" value="DUF1214_C_sf"/>
</dbReference>
<dbReference type="InterPro" id="IPR010621">
    <property type="entry name" value="DUF1214"/>
</dbReference>
<evidence type="ECO:0000259" key="3">
    <source>
        <dbReference type="Pfam" id="PF06863"/>
    </source>
</evidence>
<reference evidence="5" key="1">
    <citation type="submission" date="2017-01" db="EMBL/GenBank/DDBJ databases">
        <authorList>
            <person name="Varghese N."/>
            <person name="Submissions S."/>
        </authorList>
    </citation>
    <scope>NUCLEOTIDE SEQUENCE [LARGE SCALE GENOMIC DNA]</scope>
    <source>
        <strain evidence="5">type strain: HArc-</strain>
    </source>
</reference>
<sequence>MSNEPHHKTAKSNFRPLRATRRNALRGAGLAGLLALGGGSATASQNPSETDTQGAETETSADDEPLPVTWENFLRAQADDYFESHVEIGGFGEFKHYRDIPPIEEQVNQPKAPNHEVLYSWGIFDLAEPVTITKPDTGDRYQSIVLTNQDQYVKGVLSDPGEYTLTQDEIGTQYVSALMRTFVDLNDPADVNEAHRLQDETTIRQQSSGTFEIPNWDRESLEEIQEALITVGETMDDLGGVYGDVDEVDPVKFYLGTAAFGPGGLPESESLLVMRYPEQNDGETPYTLTVEEPDTVPVDAFWSVTVYNSDWLLEENEYDAYSINDVTAERADDGSVTVHLGGDPDQPNFLYTPEGWRYIVRLYRPREEVLDGSYQFPEAEPLE</sequence>
<organism evidence="4 5">
    <name type="scientific">Natronorubrum thiooxidans</name>
    <dbReference type="NCBI Taxonomy" id="308853"/>
    <lineage>
        <taxon>Archaea</taxon>
        <taxon>Methanobacteriati</taxon>
        <taxon>Methanobacteriota</taxon>
        <taxon>Stenosarchaea group</taxon>
        <taxon>Halobacteria</taxon>
        <taxon>Halobacteriales</taxon>
        <taxon>Natrialbaceae</taxon>
        <taxon>Natronorubrum</taxon>
    </lineage>
</organism>
<dbReference type="Proteomes" id="UP000185936">
    <property type="component" value="Unassembled WGS sequence"/>
</dbReference>
<dbReference type="PROSITE" id="PS51318">
    <property type="entry name" value="TAT"/>
    <property type="match status" value="1"/>
</dbReference>
<feature type="compositionally biased region" description="Polar residues" evidence="1">
    <location>
        <begin position="45"/>
        <end position="58"/>
    </location>
</feature>
<dbReference type="InterPro" id="IPR010679">
    <property type="entry name" value="DUF1254"/>
</dbReference>
<feature type="region of interest" description="Disordered" evidence="1">
    <location>
        <begin position="1"/>
        <end position="21"/>
    </location>
</feature>
<name>A0A1N7GBU1_9EURY</name>
<dbReference type="AlphaFoldDB" id="A0A1N7GBU1"/>
<dbReference type="PANTHER" id="PTHR36509:SF2">
    <property type="entry name" value="BLL3101 PROTEIN"/>
    <property type="match status" value="1"/>
</dbReference>
<dbReference type="EMBL" id="FTNR01000011">
    <property type="protein sequence ID" value="SIS10049.1"/>
    <property type="molecule type" value="Genomic_DNA"/>
</dbReference>
<dbReference type="SUPFAM" id="SSF160935">
    <property type="entry name" value="VPA0735-like"/>
    <property type="match status" value="1"/>
</dbReference>
<accession>A0A1N7GBU1</accession>
<dbReference type="OrthoDB" id="181739at2157"/>
<dbReference type="Pfam" id="PF06742">
    <property type="entry name" value="DUF1214"/>
    <property type="match status" value="1"/>
</dbReference>